<dbReference type="Proteomes" id="UP000886998">
    <property type="component" value="Unassembled WGS sequence"/>
</dbReference>
<protein>
    <submittedName>
        <fullName evidence="1">Uncharacterized protein</fullName>
    </submittedName>
</protein>
<dbReference type="AlphaFoldDB" id="A0A8X6WSB3"/>
<sequence length="88" mass="10650">MSRSSFRNWQHPVDYSHNSNFSEILKDSLMPQESLKALLEKKRKKKQFFLKRPGKEYGNKRKKKKFKKGEINKRDETGESSLWPFFIR</sequence>
<accession>A0A8X6WSB3</accession>
<evidence type="ECO:0000313" key="2">
    <source>
        <dbReference type="Proteomes" id="UP000886998"/>
    </source>
</evidence>
<comment type="caution">
    <text evidence="1">The sequence shown here is derived from an EMBL/GenBank/DDBJ whole genome shotgun (WGS) entry which is preliminary data.</text>
</comment>
<dbReference type="EMBL" id="BMAV01001967">
    <property type="protein sequence ID" value="GFY40537.1"/>
    <property type="molecule type" value="Genomic_DNA"/>
</dbReference>
<evidence type="ECO:0000313" key="1">
    <source>
        <dbReference type="EMBL" id="GFY40537.1"/>
    </source>
</evidence>
<name>A0A8X6WSB3_9ARAC</name>
<reference evidence="1" key="1">
    <citation type="submission" date="2020-08" db="EMBL/GenBank/DDBJ databases">
        <title>Multicomponent nature underlies the extraordinary mechanical properties of spider dragline silk.</title>
        <authorList>
            <person name="Kono N."/>
            <person name="Nakamura H."/>
            <person name="Mori M."/>
            <person name="Yoshida Y."/>
            <person name="Ohtoshi R."/>
            <person name="Malay A.D."/>
            <person name="Moran D.A.P."/>
            <person name="Tomita M."/>
            <person name="Numata K."/>
            <person name="Arakawa K."/>
        </authorList>
    </citation>
    <scope>NUCLEOTIDE SEQUENCE</scope>
</reference>
<keyword evidence="2" id="KW-1185">Reference proteome</keyword>
<gene>
    <name evidence="1" type="ORF">TNIN_151721</name>
</gene>
<proteinExistence type="predicted"/>
<organism evidence="1 2">
    <name type="scientific">Trichonephila inaurata madagascariensis</name>
    <dbReference type="NCBI Taxonomy" id="2747483"/>
    <lineage>
        <taxon>Eukaryota</taxon>
        <taxon>Metazoa</taxon>
        <taxon>Ecdysozoa</taxon>
        <taxon>Arthropoda</taxon>
        <taxon>Chelicerata</taxon>
        <taxon>Arachnida</taxon>
        <taxon>Araneae</taxon>
        <taxon>Araneomorphae</taxon>
        <taxon>Entelegynae</taxon>
        <taxon>Araneoidea</taxon>
        <taxon>Nephilidae</taxon>
        <taxon>Trichonephila</taxon>
        <taxon>Trichonephila inaurata</taxon>
    </lineage>
</organism>